<dbReference type="PRINTS" id="PR00420">
    <property type="entry name" value="RNGMNOXGNASE"/>
</dbReference>
<dbReference type="SUPFAM" id="SSF51905">
    <property type="entry name" value="FAD/NAD(P)-binding domain"/>
    <property type="match status" value="1"/>
</dbReference>
<comment type="caution">
    <text evidence="5">The sequence shown here is derived from an EMBL/GenBank/DDBJ whole genome shotgun (WGS) entry which is preliminary data.</text>
</comment>
<dbReference type="Pfam" id="PF01494">
    <property type="entry name" value="FAD_binding_3"/>
    <property type="match status" value="1"/>
</dbReference>
<dbReference type="InterPro" id="IPR036188">
    <property type="entry name" value="FAD/NAD-bd_sf"/>
</dbReference>
<evidence type="ECO:0000256" key="1">
    <source>
        <dbReference type="ARBA" id="ARBA00023002"/>
    </source>
</evidence>
<feature type="domain" description="FAD-binding" evidence="3">
    <location>
        <begin position="5"/>
        <end position="332"/>
    </location>
</feature>
<keyword evidence="1" id="KW-0560">Oxidoreductase</keyword>
<dbReference type="EMBL" id="JAUEMJ010000004">
    <property type="protein sequence ID" value="MDN3241390.1"/>
    <property type="molecule type" value="Genomic_DNA"/>
</dbReference>
<name>A0ABT7YU02_9ACTN</name>
<dbReference type="InterPro" id="IPR002938">
    <property type="entry name" value="FAD-bd"/>
</dbReference>
<keyword evidence="2 5" id="KW-0503">Monooxygenase</keyword>
<dbReference type="RefSeq" id="WP_289958296.1">
    <property type="nucleotide sequence ID" value="NZ_JAUEMJ010000004.1"/>
</dbReference>
<evidence type="ECO:0000259" key="3">
    <source>
        <dbReference type="Pfam" id="PF01494"/>
    </source>
</evidence>
<gene>
    <name evidence="4" type="ORF">QWI33_16825</name>
    <name evidence="5" type="ORF">QWI33_20560</name>
</gene>
<organism evidence="5 6">
    <name type="scientific">Glycomyces tritici</name>
    <dbReference type="NCBI Taxonomy" id="2665176"/>
    <lineage>
        <taxon>Bacteria</taxon>
        <taxon>Bacillati</taxon>
        <taxon>Actinomycetota</taxon>
        <taxon>Actinomycetes</taxon>
        <taxon>Glycomycetales</taxon>
        <taxon>Glycomycetaceae</taxon>
        <taxon>Glycomyces</taxon>
    </lineage>
</organism>
<dbReference type="GO" id="GO:0004497">
    <property type="term" value="F:monooxygenase activity"/>
    <property type="evidence" value="ECO:0007669"/>
    <property type="project" value="UniProtKB-KW"/>
</dbReference>
<reference evidence="5" key="1">
    <citation type="submission" date="2023-06" db="EMBL/GenBank/DDBJ databases">
        <title>Gycomyces niveus sp.nov., a novel actinomycete isolated from soil in Shouguang.</title>
        <authorList>
            <person name="Yang X."/>
            <person name="Zhao J."/>
        </authorList>
    </citation>
    <scope>NUCLEOTIDE SEQUENCE</scope>
    <source>
        <strain evidence="5">NEAU C2</strain>
    </source>
</reference>
<protein>
    <submittedName>
        <fullName evidence="5">FAD-dependent monooxygenase</fullName>
    </submittedName>
</protein>
<dbReference type="InterPro" id="IPR050493">
    <property type="entry name" value="FAD-dep_Monooxygenase_BioMet"/>
</dbReference>
<evidence type="ECO:0000313" key="5">
    <source>
        <dbReference type="EMBL" id="MDN3242126.1"/>
    </source>
</evidence>
<proteinExistence type="predicted"/>
<accession>A0ABT7YU02</accession>
<evidence type="ECO:0000256" key="2">
    <source>
        <dbReference type="ARBA" id="ARBA00023033"/>
    </source>
</evidence>
<sequence length="386" mass="41328">MSGSAIVVGAGIGGLAAAIGLRRIGWDVTVLERSPEVGEIGAGMSQAPNALRALDALGVGDRARAAGTPFFATTNLRDPSGGHLMRAPSGGPHPLLGFHRADLHGVLRDAVPPESIRTGMKVTGFAQNAEQAEVQTESETFSADLVVAADGVHSTARRLLWPDTPDPAFWNYTVWRGIADLDLAANEGCMTLGADRYFLTMPLTRSRVYWALGAQAEAPRVRYPDEREAVRERVADWHGLVHGLLDATPVDRVLHHDITDLDHAPLPTFVNGRIALLGDAAHPMSPDLGQGAGMAIEDAVVLAAALAETRDAVTALARYDRERRPRAQWVAKAAHKNGHDALMGSALNRRLLSLTLRLMTPAVFAKVSAQALDRLWGWQPPALPGR</sequence>
<dbReference type="Proteomes" id="UP001171902">
    <property type="component" value="Unassembled WGS sequence"/>
</dbReference>
<dbReference type="PANTHER" id="PTHR13789">
    <property type="entry name" value="MONOOXYGENASE"/>
    <property type="match status" value="1"/>
</dbReference>
<dbReference type="Gene3D" id="3.50.50.60">
    <property type="entry name" value="FAD/NAD(P)-binding domain"/>
    <property type="match status" value="1"/>
</dbReference>
<evidence type="ECO:0000313" key="4">
    <source>
        <dbReference type="EMBL" id="MDN3241390.1"/>
    </source>
</evidence>
<keyword evidence="6" id="KW-1185">Reference proteome</keyword>
<dbReference type="EMBL" id="JAUEMJ010000007">
    <property type="protein sequence ID" value="MDN3242126.1"/>
    <property type="molecule type" value="Genomic_DNA"/>
</dbReference>
<dbReference type="PANTHER" id="PTHR13789:SF309">
    <property type="entry name" value="PUTATIVE (AFU_ORTHOLOGUE AFUA_6G14510)-RELATED"/>
    <property type="match status" value="1"/>
</dbReference>
<evidence type="ECO:0000313" key="6">
    <source>
        <dbReference type="Proteomes" id="UP001171902"/>
    </source>
</evidence>